<organism evidence="2 3">
    <name type="scientific">Streptantibioticus rubrisoli</name>
    <dbReference type="NCBI Taxonomy" id="1387313"/>
    <lineage>
        <taxon>Bacteria</taxon>
        <taxon>Bacillati</taxon>
        <taxon>Actinomycetota</taxon>
        <taxon>Actinomycetes</taxon>
        <taxon>Kitasatosporales</taxon>
        <taxon>Streptomycetaceae</taxon>
        <taxon>Streptantibioticus</taxon>
    </lineage>
</organism>
<dbReference type="RefSeq" id="WP_255924959.1">
    <property type="nucleotide sequence ID" value="NZ_JANFNH010000001.1"/>
</dbReference>
<keyword evidence="3" id="KW-1185">Reference proteome</keyword>
<dbReference type="PANTHER" id="PTHR43861">
    <property type="entry name" value="TRANS-ACONITATE 2-METHYLTRANSFERASE-RELATED"/>
    <property type="match status" value="1"/>
</dbReference>
<dbReference type="SUPFAM" id="SSF53335">
    <property type="entry name" value="S-adenosyl-L-methionine-dependent methyltransferases"/>
    <property type="match status" value="1"/>
</dbReference>
<dbReference type="GO" id="GO:0032259">
    <property type="term" value="P:methylation"/>
    <property type="evidence" value="ECO:0007669"/>
    <property type="project" value="UniProtKB-KW"/>
</dbReference>
<feature type="domain" description="Methyltransferase type 11" evidence="1">
    <location>
        <begin position="37"/>
        <end position="132"/>
    </location>
</feature>
<gene>
    <name evidence="2" type="ORF">NON19_03035</name>
</gene>
<evidence type="ECO:0000259" key="1">
    <source>
        <dbReference type="Pfam" id="PF08241"/>
    </source>
</evidence>
<dbReference type="GO" id="GO:0008168">
    <property type="term" value="F:methyltransferase activity"/>
    <property type="evidence" value="ECO:0007669"/>
    <property type="project" value="UniProtKB-KW"/>
</dbReference>
<sequence>MNNHHMQVCPSPEWAEMLQTSVLPQVASWTELGADLLELGPGPGAATDWLRHRVRRLVAVEYEAEAAAALTKRFTGTNVEVVHGDATDLTFPHESFDAVASFTMLHHIPTVALQNRLLAEAMRVLRPGGALLGSDALPGDALHHVHEGDTYNPVEPAAFLVRLQTLGFERITLSVDDRLKFVAHKPRTADGPEPTGNAAVSAAS</sequence>
<evidence type="ECO:0000313" key="2">
    <source>
        <dbReference type="EMBL" id="MCQ4041025.1"/>
    </source>
</evidence>
<proteinExistence type="predicted"/>
<dbReference type="Proteomes" id="UP001206206">
    <property type="component" value="Unassembled WGS sequence"/>
</dbReference>
<keyword evidence="2" id="KW-0489">Methyltransferase</keyword>
<dbReference type="Gene3D" id="3.40.50.150">
    <property type="entry name" value="Vaccinia Virus protein VP39"/>
    <property type="match status" value="1"/>
</dbReference>
<reference evidence="2 3" key="1">
    <citation type="submission" date="2022-06" db="EMBL/GenBank/DDBJ databases">
        <title>Draft genome sequence of type strain Streptomyces rubrisoli DSM 42083.</title>
        <authorList>
            <person name="Duangmal K."/>
            <person name="Klaysubun C."/>
        </authorList>
    </citation>
    <scope>NUCLEOTIDE SEQUENCE [LARGE SCALE GENOMIC DNA]</scope>
    <source>
        <strain evidence="2 3">DSM 42083</strain>
    </source>
</reference>
<dbReference type="InterPro" id="IPR013216">
    <property type="entry name" value="Methyltransf_11"/>
</dbReference>
<protein>
    <submittedName>
        <fullName evidence="2">Class I SAM-dependent methyltransferase</fullName>
    </submittedName>
</protein>
<evidence type="ECO:0000313" key="3">
    <source>
        <dbReference type="Proteomes" id="UP001206206"/>
    </source>
</evidence>
<dbReference type="InterPro" id="IPR029063">
    <property type="entry name" value="SAM-dependent_MTases_sf"/>
</dbReference>
<comment type="caution">
    <text evidence="2">The sequence shown here is derived from an EMBL/GenBank/DDBJ whole genome shotgun (WGS) entry which is preliminary data.</text>
</comment>
<keyword evidence="2" id="KW-0808">Transferase</keyword>
<name>A0ABT1P9K9_9ACTN</name>
<dbReference type="CDD" id="cd02440">
    <property type="entry name" value="AdoMet_MTases"/>
    <property type="match status" value="1"/>
</dbReference>
<accession>A0ABT1P9K9</accession>
<dbReference type="Pfam" id="PF08241">
    <property type="entry name" value="Methyltransf_11"/>
    <property type="match status" value="1"/>
</dbReference>
<dbReference type="EMBL" id="JANFNH010000001">
    <property type="protein sequence ID" value="MCQ4041025.1"/>
    <property type="molecule type" value="Genomic_DNA"/>
</dbReference>